<protein>
    <submittedName>
        <fullName evidence="1">Uncharacterized protein</fullName>
    </submittedName>
</protein>
<organism evidence="1 2">
    <name type="scientific">Rubus argutus</name>
    <name type="common">Southern blackberry</name>
    <dbReference type="NCBI Taxonomy" id="59490"/>
    <lineage>
        <taxon>Eukaryota</taxon>
        <taxon>Viridiplantae</taxon>
        <taxon>Streptophyta</taxon>
        <taxon>Embryophyta</taxon>
        <taxon>Tracheophyta</taxon>
        <taxon>Spermatophyta</taxon>
        <taxon>Magnoliopsida</taxon>
        <taxon>eudicotyledons</taxon>
        <taxon>Gunneridae</taxon>
        <taxon>Pentapetalae</taxon>
        <taxon>rosids</taxon>
        <taxon>fabids</taxon>
        <taxon>Rosales</taxon>
        <taxon>Rosaceae</taxon>
        <taxon>Rosoideae</taxon>
        <taxon>Rosoideae incertae sedis</taxon>
        <taxon>Rubus</taxon>
    </lineage>
</organism>
<name>A0AAW1W523_RUBAR</name>
<keyword evidence="2" id="KW-1185">Reference proteome</keyword>
<accession>A0AAW1W523</accession>
<dbReference type="EMBL" id="JBEDUW010000007">
    <property type="protein sequence ID" value="KAK9914449.1"/>
    <property type="molecule type" value="Genomic_DNA"/>
</dbReference>
<comment type="caution">
    <text evidence="1">The sequence shown here is derived from an EMBL/GenBank/DDBJ whole genome shotgun (WGS) entry which is preliminary data.</text>
</comment>
<gene>
    <name evidence="1" type="ORF">M0R45_038229</name>
</gene>
<sequence>MRVQGFVDMVDHHSFVTRHTGLIVAQRCSPGSTEYGYMDVLKDYDKKEWTRDYSINLEMPPNLHPKFGALDFTCDQWEHG</sequence>
<evidence type="ECO:0000313" key="2">
    <source>
        <dbReference type="Proteomes" id="UP001457282"/>
    </source>
</evidence>
<reference evidence="1 2" key="1">
    <citation type="journal article" date="2023" name="G3 (Bethesda)">
        <title>A chromosome-length genome assembly and annotation of blackberry (Rubus argutus, cv. 'Hillquist').</title>
        <authorList>
            <person name="Bruna T."/>
            <person name="Aryal R."/>
            <person name="Dudchenko O."/>
            <person name="Sargent D.J."/>
            <person name="Mead D."/>
            <person name="Buti M."/>
            <person name="Cavallini A."/>
            <person name="Hytonen T."/>
            <person name="Andres J."/>
            <person name="Pham M."/>
            <person name="Weisz D."/>
            <person name="Mascagni F."/>
            <person name="Usai G."/>
            <person name="Natali L."/>
            <person name="Bassil N."/>
            <person name="Fernandez G.E."/>
            <person name="Lomsadze A."/>
            <person name="Armour M."/>
            <person name="Olukolu B."/>
            <person name="Poorten T."/>
            <person name="Britton C."/>
            <person name="Davik J."/>
            <person name="Ashrafi H."/>
            <person name="Aiden E.L."/>
            <person name="Borodovsky M."/>
            <person name="Worthington M."/>
        </authorList>
    </citation>
    <scope>NUCLEOTIDE SEQUENCE [LARGE SCALE GENOMIC DNA]</scope>
    <source>
        <strain evidence="1">PI 553951</strain>
    </source>
</reference>
<evidence type="ECO:0000313" key="1">
    <source>
        <dbReference type="EMBL" id="KAK9914449.1"/>
    </source>
</evidence>
<proteinExistence type="predicted"/>
<dbReference type="AlphaFoldDB" id="A0AAW1W523"/>
<dbReference type="Proteomes" id="UP001457282">
    <property type="component" value="Unassembled WGS sequence"/>
</dbReference>